<organism evidence="1 2">
    <name type="scientific">Corynebacterium pyruviciproducens</name>
    <dbReference type="NCBI Taxonomy" id="598660"/>
    <lineage>
        <taxon>Bacteria</taxon>
        <taxon>Bacillati</taxon>
        <taxon>Actinomycetota</taxon>
        <taxon>Actinomycetes</taxon>
        <taxon>Mycobacteriales</taxon>
        <taxon>Corynebacteriaceae</taxon>
        <taxon>Corynebacterium</taxon>
    </lineage>
</organism>
<dbReference type="InterPro" id="IPR014718">
    <property type="entry name" value="GH-type_carb-bd"/>
</dbReference>
<name>A0AAF0YUA7_9CORY</name>
<dbReference type="Pfam" id="PF14486">
    <property type="entry name" value="DUF4432"/>
    <property type="match status" value="1"/>
</dbReference>
<reference evidence="1" key="1">
    <citation type="submission" date="2017-12" db="EMBL/GenBank/DDBJ databases">
        <authorList>
            <person name="Thomas-White K."/>
            <person name="Wolfe A.J."/>
        </authorList>
    </citation>
    <scope>NUCLEOTIDE SEQUENCE</scope>
    <source>
        <strain evidence="1">UMB0763</strain>
    </source>
</reference>
<evidence type="ECO:0000313" key="1">
    <source>
        <dbReference type="EMBL" id="WOT02049.1"/>
    </source>
</evidence>
<reference evidence="1" key="2">
    <citation type="submission" date="2023-10" db="EMBL/GenBank/DDBJ databases">
        <authorList>
            <person name="Choi B."/>
        </authorList>
    </citation>
    <scope>NUCLEOTIDE SEQUENCE</scope>
    <source>
        <strain evidence="1">UMB0763</strain>
    </source>
</reference>
<dbReference type="EMBL" id="CP136958">
    <property type="protein sequence ID" value="WOT02049.1"/>
    <property type="molecule type" value="Genomic_DNA"/>
</dbReference>
<dbReference type="Proteomes" id="UP000234560">
    <property type="component" value="Chromosome"/>
</dbReference>
<gene>
    <name evidence="1" type="ORF">CYJ47_12505</name>
</gene>
<dbReference type="KEGG" id="cpyr:CYJ47_12505"/>
<evidence type="ECO:0000313" key="2">
    <source>
        <dbReference type="Proteomes" id="UP000234560"/>
    </source>
</evidence>
<sequence length="333" mass="37494">MVTKINLARENFPRSETVLLESDKFEVRGWTYPTGIESVKLSSDRVTVEVLPFMGQILWNVEVDGKSLRMENMFTYPQPATEITDTYGCFAFHSGLLSAGCPGPEDTHPLHGEFSCAPFGEAWIEVSEDTIAISGRYEYTKGFGDHYEAKPVVRLHAGESFFDIDMEVTNLSKYQPMPLQYMCHMNYLYEDGAKFGGSLPDSAFTVRSSIPDHVHPTDEWREMLDGLITNPKVEELSKATHYDPEIVWFADNLPQYGEEVSVTMGDYFIEFPSKDFNVGTRWILHNADQKVCAFLIPGTSRPEGAAAARKAGTMIELKAGETRNFHVRTGKRS</sequence>
<accession>A0AAF0YUA7</accession>
<dbReference type="GO" id="GO:0003824">
    <property type="term" value="F:catalytic activity"/>
    <property type="evidence" value="ECO:0007669"/>
    <property type="project" value="InterPro"/>
</dbReference>
<dbReference type="GO" id="GO:0030246">
    <property type="term" value="F:carbohydrate binding"/>
    <property type="evidence" value="ECO:0007669"/>
    <property type="project" value="InterPro"/>
</dbReference>
<dbReference type="AlphaFoldDB" id="A0AAF0YUA7"/>
<dbReference type="InterPro" id="IPR011013">
    <property type="entry name" value="Gal_mutarotase_sf_dom"/>
</dbReference>
<proteinExistence type="predicted"/>
<protein>
    <submittedName>
        <fullName evidence="1">DUF4432 family protein</fullName>
    </submittedName>
</protein>
<dbReference type="RefSeq" id="WP_016458601.1">
    <property type="nucleotide sequence ID" value="NZ_CAMIHY010000015.1"/>
</dbReference>
<dbReference type="Gene3D" id="2.70.98.10">
    <property type="match status" value="1"/>
</dbReference>
<dbReference type="SUPFAM" id="SSF74650">
    <property type="entry name" value="Galactose mutarotase-like"/>
    <property type="match status" value="1"/>
</dbReference>
<dbReference type="GO" id="GO:0005975">
    <property type="term" value="P:carbohydrate metabolic process"/>
    <property type="evidence" value="ECO:0007669"/>
    <property type="project" value="InterPro"/>
</dbReference>
<dbReference type="InterPro" id="IPR027839">
    <property type="entry name" value="DUF4432"/>
</dbReference>